<keyword evidence="1" id="KW-0805">Transcription regulation</keyword>
<dbReference type="KEGG" id="avn:Avin_22000"/>
<feature type="domain" description="Cyclic nucleotide-binding" evidence="4">
    <location>
        <begin position="20"/>
        <end position="123"/>
    </location>
</feature>
<dbReference type="AlphaFoldDB" id="C1DG80"/>
<dbReference type="InterPro" id="IPR000595">
    <property type="entry name" value="cNMP-bd_dom"/>
</dbReference>
<dbReference type="Gene3D" id="2.60.120.10">
    <property type="entry name" value="Jelly Rolls"/>
    <property type="match status" value="1"/>
</dbReference>
<dbReference type="SUPFAM" id="SSF46785">
    <property type="entry name" value="Winged helix' DNA-binding domain"/>
    <property type="match status" value="1"/>
</dbReference>
<sequence>MLKAIKKEPVIPWYWERFDLFAGLSPEARDEVMNATERREYRRGSMVFRANDPASRIYMLEEGRVKIFHLSGQGEITVFWFCVPGDLFGAGGISGAEEQSVNAQVQERAVIRSLSRGEFERLLHLHPQLAINVIRQVSGRLRLACDAVADKTGRRAEARLARVLMRLARNWGESREGEIRFHVRITHQELAYLVGSCRQTVNRVLNQFARQGVIRFEQRTLIVCRPDTLAEYMED</sequence>
<evidence type="ECO:0000259" key="5">
    <source>
        <dbReference type="PROSITE" id="PS51063"/>
    </source>
</evidence>
<dbReference type="SMART" id="SM00100">
    <property type="entry name" value="cNMP"/>
    <property type="match status" value="1"/>
</dbReference>
<dbReference type="Pfam" id="PF00027">
    <property type="entry name" value="cNMP_binding"/>
    <property type="match status" value="1"/>
</dbReference>
<evidence type="ECO:0000313" key="7">
    <source>
        <dbReference type="Proteomes" id="UP000002424"/>
    </source>
</evidence>
<dbReference type="GO" id="GO:0003700">
    <property type="term" value="F:DNA-binding transcription factor activity"/>
    <property type="evidence" value="ECO:0007669"/>
    <property type="project" value="InterPro"/>
</dbReference>
<dbReference type="PANTHER" id="PTHR24567">
    <property type="entry name" value="CRP FAMILY TRANSCRIPTIONAL REGULATORY PROTEIN"/>
    <property type="match status" value="1"/>
</dbReference>
<dbReference type="GO" id="GO:0003677">
    <property type="term" value="F:DNA binding"/>
    <property type="evidence" value="ECO:0007669"/>
    <property type="project" value="UniProtKB-KW"/>
</dbReference>
<dbReference type="EnsemblBacteria" id="ACO78391">
    <property type="protein sequence ID" value="ACO78391"/>
    <property type="gene ID" value="Avin_22000"/>
</dbReference>
<dbReference type="STRING" id="322710.Avin_22000"/>
<dbReference type="PROSITE" id="PS51063">
    <property type="entry name" value="HTH_CRP_2"/>
    <property type="match status" value="1"/>
</dbReference>
<gene>
    <name evidence="6" type="ordered locus">Avin_22000</name>
</gene>
<dbReference type="InterPro" id="IPR014710">
    <property type="entry name" value="RmlC-like_jellyroll"/>
</dbReference>
<keyword evidence="3" id="KW-0804">Transcription</keyword>
<dbReference type="InterPro" id="IPR050397">
    <property type="entry name" value="Env_Response_Regulators"/>
</dbReference>
<protein>
    <submittedName>
        <fullName evidence="6">Transcriptional regulator, Crp/Fnr family</fullName>
    </submittedName>
</protein>
<dbReference type="SMART" id="SM00419">
    <property type="entry name" value="HTH_CRP"/>
    <property type="match status" value="1"/>
</dbReference>
<dbReference type="eggNOG" id="COG0664">
    <property type="taxonomic scope" value="Bacteria"/>
</dbReference>
<dbReference type="InterPro" id="IPR036388">
    <property type="entry name" value="WH-like_DNA-bd_sf"/>
</dbReference>
<evidence type="ECO:0000256" key="2">
    <source>
        <dbReference type="ARBA" id="ARBA00023125"/>
    </source>
</evidence>
<dbReference type="SUPFAM" id="SSF51206">
    <property type="entry name" value="cAMP-binding domain-like"/>
    <property type="match status" value="1"/>
</dbReference>
<dbReference type="CDD" id="cd00038">
    <property type="entry name" value="CAP_ED"/>
    <property type="match status" value="1"/>
</dbReference>
<dbReference type="GeneID" id="88185405"/>
<organism evidence="6 7">
    <name type="scientific">Azotobacter vinelandii (strain DJ / ATCC BAA-1303)</name>
    <dbReference type="NCBI Taxonomy" id="322710"/>
    <lineage>
        <taxon>Bacteria</taxon>
        <taxon>Pseudomonadati</taxon>
        <taxon>Pseudomonadota</taxon>
        <taxon>Gammaproteobacteria</taxon>
        <taxon>Pseudomonadales</taxon>
        <taxon>Pseudomonadaceae</taxon>
        <taxon>Azotobacter</taxon>
    </lineage>
</organism>
<dbReference type="Proteomes" id="UP000002424">
    <property type="component" value="Chromosome"/>
</dbReference>
<feature type="domain" description="HTH crp-type" evidence="5">
    <location>
        <begin position="154"/>
        <end position="227"/>
    </location>
</feature>
<dbReference type="PANTHER" id="PTHR24567:SF74">
    <property type="entry name" value="HTH-TYPE TRANSCRIPTIONAL REGULATOR ARCR"/>
    <property type="match status" value="1"/>
</dbReference>
<dbReference type="Gene3D" id="1.10.10.10">
    <property type="entry name" value="Winged helix-like DNA-binding domain superfamily/Winged helix DNA-binding domain"/>
    <property type="match status" value="1"/>
</dbReference>
<dbReference type="InterPro" id="IPR018490">
    <property type="entry name" value="cNMP-bd_dom_sf"/>
</dbReference>
<evidence type="ECO:0000256" key="1">
    <source>
        <dbReference type="ARBA" id="ARBA00023015"/>
    </source>
</evidence>
<keyword evidence="7" id="KW-1185">Reference proteome</keyword>
<evidence type="ECO:0000259" key="4">
    <source>
        <dbReference type="PROSITE" id="PS50042"/>
    </source>
</evidence>
<accession>C1DG80</accession>
<keyword evidence="2" id="KW-0238">DNA-binding</keyword>
<dbReference type="InterPro" id="IPR036390">
    <property type="entry name" value="WH_DNA-bd_sf"/>
</dbReference>
<dbReference type="EMBL" id="CP001157">
    <property type="protein sequence ID" value="ACO78391.1"/>
    <property type="molecule type" value="Genomic_DNA"/>
</dbReference>
<dbReference type="InterPro" id="IPR012318">
    <property type="entry name" value="HTH_CRP"/>
</dbReference>
<reference evidence="6 7" key="1">
    <citation type="journal article" date="2009" name="J. Bacteriol.">
        <title>Genome sequence of Azotobacter vinelandii, an obligate aerobe specialized to support diverse anaerobic metabolic processes.</title>
        <authorList>
            <person name="Setubal J.C."/>
            <person name="dos Santos P."/>
            <person name="Goldman B.S."/>
            <person name="Ertesvag H."/>
            <person name="Espin G."/>
            <person name="Rubio L.M."/>
            <person name="Valla S."/>
            <person name="Almeida N.F."/>
            <person name="Balasubramanian D."/>
            <person name="Cromes L."/>
            <person name="Curatti L."/>
            <person name="Du Z."/>
            <person name="Godsy E."/>
            <person name="Goodner B."/>
            <person name="Hellner-Burris K."/>
            <person name="Hernandez J.A."/>
            <person name="Houmiel K."/>
            <person name="Imperial J."/>
            <person name="Kennedy C."/>
            <person name="Larson T.J."/>
            <person name="Latreille P."/>
            <person name="Ligon L.S."/>
            <person name="Lu J."/>
            <person name="Maerk M."/>
            <person name="Miller N.M."/>
            <person name="Norton S."/>
            <person name="O'Carroll I.P."/>
            <person name="Paulsen I."/>
            <person name="Raulfs E.C."/>
            <person name="Roemer R."/>
            <person name="Rosser J."/>
            <person name="Segura D."/>
            <person name="Slater S."/>
            <person name="Stricklin S.L."/>
            <person name="Studholme D.J."/>
            <person name="Sun J."/>
            <person name="Viana C.J."/>
            <person name="Wallin E."/>
            <person name="Wang B."/>
            <person name="Wheeler C."/>
            <person name="Zhu H."/>
            <person name="Dean D.R."/>
            <person name="Dixon R."/>
            <person name="Wood D."/>
        </authorList>
    </citation>
    <scope>NUCLEOTIDE SEQUENCE [LARGE SCALE GENOMIC DNA]</scope>
    <source>
        <strain evidence="7">DJ / ATCC BAA-1303</strain>
    </source>
</reference>
<dbReference type="PROSITE" id="PS00042">
    <property type="entry name" value="HTH_CRP_1"/>
    <property type="match status" value="1"/>
</dbReference>
<dbReference type="Pfam" id="PF13545">
    <property type="entry name" value="HTH_Crp_2"/>
    <property type="match status" value="1"/>
</dbReference>
<dbReference type="PRINTS" id="PR00034">
    <property type="entry name" value="HTHCRP"/>
</dbReference>
<name>C1DG80_AZOVD</name>
<dbReference type="HOGENOM" id="CLU_075053_3_1_6"/>
<dbReference type="PROSITE" id="PS50042">
    <property type="entry name" value="CNMP_BINDING_3"/>
    <property type="match status" value="1"/>
</dbReference>
<dbReference type="InterPro" id="IPR018335">
    <property type="entry name" value="Tscrpt_reg_HTH_Crp-type_CS"/>
</dbReference>
<evidence type="ECO:0000256" key="3">
    <source>
        <dbReference type="ARBA" id="ARBA00023163"/>
    </source>
</evidence>
<proteinExistence type="predicted"/>
<dbReference type="RefSeq" id="WP_012700790.1">
    <property type="nucleotide sequence ID" value="NC_012560.1"/>
</dbReference>
<dbReference type="FunFam" id="1.10.10.10:FF:000019">
    <property type="entry name" value="Crp/Fnr family transcriptional regulator"/>
    <property type="match status" value="1"/>
</dbReference>
<evidence type="ECO:0000313" key="6">
    <source>
        <dbReference type="EMBL" id="ACO78391.1"/>
    </source>
</evidence>
<dbReference type="GO" id="GO:0005829">
    <property type="term" value="C:cytosol"/>
    <property type="evidence" value="ECO:0007669"/>
    <property type="project" value="TreeGrafter"/>
</dbReference>
<dbReference type="OrthoDB" id="6881322at2"/>